<protein>
    <recommendedName>
        <fullName evidence="3">(S)-ureidoglycine aminohydrolase cupin domain-containing protein</fullName>
    </recommendedName>
</protein>
<dbReference type="Proteomes" id="UP000176409">
    <property type="component" value="Unassembled WGS sequence"/>
</dbReference>
<evidence type="ECO:0000313" key="1">
    <source>
        <dbReference type="EMBL" id="OGG28860.1"/>
    </source>
</evidence>
<proteinExistence type="predicted"/>
<reference evidence="1 2" key="1">
    <citation type="journal article" date="2016" name="Nat. Commun.">
        <title>Thousands of microbial genomes shed light on interconnected biogeochemical processes in an aquifer system.</title>
        <authorList>
            <person name="Anantharaman K."/>
            <person name="Brown C.T."/>
            <person name="Hug L.A."/>
            <person name="Sharon I."/>
            <person name="Castelle C.J."/>
            <person name="Probst A.J."/>
            <person name="Thomas B.C."/>
            <person name="Singh A."/>
            <person name="Wilkins M.J."/>
            <person name="Karaoz U."/>
            <person name="Brodie E.L."/>
            <person name="Williams K.H."/>
            <person name="Hubbard S.S."/>
            <person name="Banfield J.F."/>
        </authorList>
    </citation>
    <scope>NUCLEOTIDE SEQUENCE [LARGE SCALE GENOMIC DNA]</scope>
</reference>
<dbReference type="EMBL" id="MFJZ01000069">
    <property type="protein sequence ID" value="OGG28860.1"/>
    <property type="molecule type" value="Genomic_DNA"/>
</dbReference>
<dbReference type="InterPro" id="IPR014710">
    <property type="entry name" value="RmlC-like_jellyroll"/>
</dbReference>
<accession>A0A1F6AW23</accession>
<comment type="caution">
    <text evidence="1">The sequence shown here is derived from an EMBL/GenBank/DDBJ whole genome shotgun (WGS) entry which is preliminary data.</text>
</comment>
<dbReference type="InterPro" id="IPR011051">
    <property type="entry name" value="RmlC_Cupin_sf"/>
</dbReference>
<organism evidence="1 2">
    <name type="scientific">Candidatus Gottesmanbacteria bacterium RIFCSPLOWO2_01_FULL_49_10</name>
    <dbReference type="NCBI Taxonomy" id="1798396"/>
    <lineage>
        <taxon>Bacteria</taxon>
        <taxon>Candidatus Gottesmaniibacteriota</taxon>
    </lineage>
</organism>
<dbReference type="SUPFAM" id="SSF51182">
    <property type="entry name" value="RmlC-like cupins"/>
    <property type="match status" value="1"/>
</dbReference>
<gene>
    <name evidence="1" type="ORF">A2973_04545</name>
</gene>
<name>A0A1F6AW23_9BACT</name>
<sequence>MIIIQSSQTNKVQASPTTSIWEFTMEEKSISGAIAAIKDRYPEKGFAVNRVSKELVFVISGNGHIITPNQKKPIQVGDLVFLDKRETYAWEGNLTLFMANTPKFDPKQHKISDE</sequence>
<dbReference type="Gene3D" id="2.60.120.10">
    <property type="entry name" value="Jelly Rolls"/>
    <property type="match status" value="1"/>
</dbReference>
<dbReference type="STRING" id="1798396.A2973_04545"/>
<evidence type="ECO:0000313" key="2">
    <source>
        <dbReference type="Proteomes" id="UP000176409"/>
    </source>
</evidence>
<evidence type="ECO:0008006" key="3">
    <source>
        <dbReference type="Google" id="ProtNLM"/>
    </source>
</evidence>
<dbReference type="AlphaFoldDB" id="A0A1F6AW23"/>